<evidence type="ECO:0000256" key="1">
    <source>
        <dbReference type="SAM" id="MobiDB-lite"/>
    </source>
</evidence>
<accession>D6RPJ8</accession>
<protein>
    <recommendedName>
        <fullName evidence="4">F-box domain-containing protein</fullName>
    </recommendedName>
</protein>
<feature type="compositionally biased region" description="Low complexity" evidence="1">
    <location>
        <begin position="450"/>
        <end position="463"/>
    </location>
</feature>
<keyword evidence="3" id="KW-1185">Reference proteome</keyword>
<dbReference type="Proteomes" id="UP000001861">
    <property type="component" value="Unassembled WGS sequence"/>
</dbReference>
<feature type="region of interest" description="Disordered" evidence="1">
    <location>
        <begin position="437"/>
        <end position="463"/>
    </location>
</feature>
<dbReference type="KEGG" id="cci:CC1G_15213"/>
<dbReference type="HOGENOM" id="CLU_465405_0_0_1"/>
<organism evidence="2 3">
    <name type="scientific">Coprinopsis cinerea (strain Okayama-7 / 130 / ATCC MYA-4618 / FGSC 9003)</name>
    <name type="common">Inky cap fungus</name>
    <name type="synonym">Hormographiella aspergillata</name>
    <dbReference type="NCBI Taxonomy" id="240176"/>
    <lineage>
        <taxon>Eukaryota</taxon>
        <taxon>Fungi</taxon>
        <taxon>Dikarya</taxon>
        <taxon>Basidiomycota</taxon>
        <taxon>Agaricomycotina</taxon>
        <taxon>Agaricomycetes</taxon>
        <taxon>Agaricomycetidae</taxon>
        <taxon>Agaricales</taxon>
        <taxon>Agaricineae</taxon>
        <taxon>Psathyrellaceae</taxon>
        <taxon>Coprinopsis</taxon>
    </lineage>
</organism>
<dbReference type="GeneID" id="9379528"/>
<feature type="region of interest" description="Disordered" evidence="1">
    <location>
        <begin position="1"/>
        <end position="26"/>
    </location>
</feature>
<evidence type="ECO:0008006" key="4">
    <source>
        <dbReference type="Google" id="ProtNLM"/>
    </source>
</evidence>
<comment type="caution">
    <text evidence="2">The sequence shown here is derived from an EMBL/GenBank/DDBJ whole genome shotgun (WGS) entry which is preliminary data.</text>
</comment>
<dbReference type="EMBL" id="AACS02000009">
    <property type="protein sequence ID" value="EFI27084.1"/>
    <property type="molecule type" value="Genomic_DNA"/>
</dbReference>
<name>D6RPJ8_COPC7</name>
<proteinExistence type="predicted"/>
<dbReference type="InParanoid" id="D6RPJ8"/>
<evidence type="ECO:0000313" key="2">
    <source>
        <dbReference type="EMBL" id="EFI27084.1"/>
    </source>
</evidence>
<reference evidence="2 3" key="1">
    <citation type="journal article" date="2010" name="Proc. Natl. Acad. Sci. U.S.A.">
        <title>Insights into evolution of multicellular fungi from the assembled chromosomes of the mushroom Coprinopsis cinerea (Coprinus cinereus).</title>
        <authorList>
            <person name="Stajich J.E."/>
            <person name="Wilke S.K."/>
            <person name="Ahren D."/>
            <person name="Au C.H."/>
            <person name="Birren B.W."/>
            <person name="Borodovsky M."/>
            <person name="Burns C."/>
            <person name="Canback B."/>
            <person name="Casselton L.A."/>
            <person name="Cheng C.K."/>
            <person name="Deng J."/>
            <person name="Dietrich F.S."/>
            <person name="Fargo D.C."/>
            <person name="Farman M.L."/>
            <person name="Gathman A.C."/>
            <person name="Goldberg J."/>
            <person name="Guigo R."/>
            <person name="Hoegger P.J."/>
            <person name="Hooker J.B."/>
            <person name="Huggins A."/>
            <person name="James T.Y."/>
            <person name="Kamada T."/>
            <person name="Kilaru S."/>
            <person name="Kodira C."/>
            <person name="Kues U."/>
            <person name="Kupfer D."/>
            <person name="Kwan H.S."/>
            <person name="Lomsadze A."/>
            <person name="Li W."/>
            <person name="Lilly W.W."/>
            <person name="Ma L.J."/>
            <person name="Mackey A.J."/>
            <person name="Manning G."/>
            <person name="Martin F."/>
            <person name="Muraguchi H."/>
            <person name="Natvig D.O."/>
            <person name="Palmerini H."/>
            <person name="Ramesh M.A."/>
            <person name="Rehmeyer C.J."/>
            <person name="Roe B.A."/>
            <person name="Shenoy N."/>
            <person name="Stanke M."/>
            <person name="Ter-Hovhannisyan V."/>
            <person name="Tunlid A."/>
            <person name="Velagapudi R."/>
            <person name="Vision T.J."/>
            <person name="Zeng Q."/>
            <person name="Zolan M.E."/>
            <person name="Pukkila P.J."/>
        </authorList>
    </citation>
    <scope>NUCLEOTIDE SEQUENCE [LARGE SCALE GENOMIC DNA]</scope>
    <source>
        <strain evidence="3">Okayama-7 / 130 / ATCC MYA-4618 / FGSC 9003</strain>
    </source>
</reference>
<sequence>MGSLPSESDRRVAVDRQSGTVASSSCHVPKAATTSYGKVKSPEIALKSSPTRQIAMTLTGILSGTLTCKSFYKLSKLKILWIYAVRDSYRRHGLQNFVSQFSLEKMSLEELERLALSPSRFLDWMRRAHSKFIPTFEDVAIVRPPPPCATEFDCAFMVPGGRFLVTTSRDKAYFDDGETVACLWDLGFGQSHPIKSSPVAHVLLPKEFRTTDIGATASGHIVLCGVDDAVERQCTIYTVDIRNPLQGFRLEAQLDNTPAPEEHELLYFNVSGDYIWMTRNRAENDIKVVEIFVWNYRCDGAALLNPGMISIDWVSIFGDTLVTVHRNIQSSVMEIRTFDIPLRRRADFSDLNDLPSVRVTDKSTLRQEFEYGFEEANEARVLFSPNWAVSDEGTLPAVVVMDGEGDGAEVYEEEDEELSWGLEVYAIGVDTVEGGGDLNMEEGSTAQTPSTTSRRIGSTGSYTGRGRYTVESEVDGPFPSGSNIAYADNHLFFFSGQAIQELPEIPAAAVTAVPISRRGLDAGEPLACYTFYTDLGKHCDLPIISICAICPLTGRMAVIRADHENEEEEIRIIDLLDSDIPDDSEE</sequence>
<gene>
    <name evidence="2" type="ORF">CC1G_15213</name>
</gene>
<dbReference type="AlphaFoldDB" id="D6RPJ8"/>
<dbReference type="VEuPathDB" id="FungiDB:CC1G_15213"/>
<evidence type="ECO:0000313" key="3">
    <source>
        <dbReference type="Proteomes" id="UP000001861"/>
    </source>
</evidence>
<dbReference type="RefSeq" id="XP_002910578.1">
    <property type="nucleotide sequence ID" value="XM_002910532.1"/>
</dbReference>
<feature type="compositionally biased region" description="Polar residues" evidence="1">
    <location>
        <begin position="17"/>
        <end position="26"/>
    </location>
</feature>
<dbReference type="OrthoDB" id="3145038at2759"/>